<protein>
    <recommendedName>
        <fullName evidence="9">SUN domain containing ossification factor</fullName>
    </recommendedName>
</protein>
<evidence type="ECO:0008006" key="9">
    <source>
        <dbReference type="Google" id="ProtNLM"/>
    </source>
</evidence>
<feature type="compositionally biased region" description="Basic and acidic residues" evidence="6">
    <location>
        <begin position="268"/>
        <end position="279"/>
    </location>
</feature>
<proteinExistence type="predicted"/>
<dbReference type="PANTHER" id="PTHR12953:SF0">
    <property type="entry name" value="SUN DOMAIN-CONTAINING OSSIFICATION FACTOR"/>
    <property type="match status" value="1"/>
</dbReference>
<evidence type="ECO:0000256" key="5">
    <source>
        <dbReference type="SAM" id="Coils"/>
    </source>
</evidence>
<accession>A0A3Q3VSE2</accession>
<reference evidence="7" key="2">
    <citation type="submission" date="2025-09" db="UniProtKB">
        <authorList>
            <consortium name="Ensembl"/>
        </authorList>
    </citation>
    <scope>IDENTIFICATION</scope>
</reference>
<evidence type="ECO:0000256" key="6">
    <source>
        <dbReference type="SAM" id="MobiDB-lite"/>
    </source>
</evidence>
<dbReference type="OMA" id="CEYDEIA"/>
<keyword evidence="2" id="KW-0812">Transmembrane</keyword>
<evidence type="ECO:0000256" key="4">
    <source>
        <dbReference type="ARBA" id="ARBA00023136"/>
    </source>
</evidence>
<dbReference type="InterPro" id="IPR045120">
    <property type="entry name" value="Suco/Slp1-like"/>
</dbReference>
<dbReference type="PANTHER" id="PTHR12953">
    <property type="entry name" value="MEMBRANE PROTEIN CH1 RELATED"/>
    <property type="match status" value="1"/>
</dbReference>
<dbReference type="Proteomes" id="UP000261620">
    <property type="component" value="Unplaced"/>
</dbReference>
<dbReference type="STRING" id="94237.ENSMMOP00000004113"/>
<comment type="subcellular location">
    <subcellularLocation>
        <location evidence="1">Membrane</location>
    </subcellularLocation>
</comment>
<reference evidence="7" key="1">
    <citation type="submission" date="2025-08" db="UniProtKB">
        <authorList>
            <consortium name="Ensembl"/>
        </authorList>
    </citation>
    <scope>IDENTIFICATION</scope>
</reference>
<keyword evidence="3" id="KW-1133">Transmembrane helix</keyword>
<feature type="compositionally biased region" description="Low complexity" evidence="6">
    <location>
        <begin position="563"/>
        <end position="589"/>
    </location>
</feature>
<dbReference type="GO" id="GO:0016020">
    <property type="term" value="C:membrane"/>
    <property type="evidence" value="ECO:0007669"/>
    <property type="project" value="UniProtKB-SubCell"/>
</dbReference>
<keyword evidence="8" id="KW-1185">Reference proteome</keyword>
<feature type="compositionally biased region" description="Polar residues" evidence="6">
    <location>
        <begin position="74"/>
        <end position="93"/>
    </location>
</feature>
<dbReference type="AlphaFoldDB" id="A0A3Q3VSE2"/>
<dbReference type="GO" id="GO:0034975">
    <property type="term" value="P:protein folding in endoplasmic reticulum"/>
    <property type="evidence" value="ECO:0007669"/>
    <property type="project" value="TreeGrafter"/>
</dbReference>
<keyword evidence="5" id="KW-0175">Coiled coil</keyword>
<feature type="region of interest" description="Disordered" evidence="6">
    <location>
        <begin position="563"/>
        <end position="631"/>
    </location>
</feature>
<evidence type="ECO:0000313" key="7">
    <source>
        <dbReference type="Ensembl" id="ENSMMOP00000004113.1"/>
    </source>
</evidence>
<dbReference type="GO" id="GO:0005737">
    <property type="term" value="C:cytoplasm"/>
    <property type="evidence" value="ECO:0007669"/>
    <property type="project" value="TreeGrafter"/>
</dbReference>
<feature type="compositionally biased region" description="Polar residues" evidence="6">
    <location>
        <begin position="201"/>
        <end position="227"/>
    </location>
</feature>
<name>A0A3Q3VSE2_MOLML</name>
<keyword evidence="4" id="KW-0472">Membrane</keyword>
<evidence type="ECO:0000256" key="1">
    <source>
        <dbReference type="ARBA" id="ARBA00004370"/>
    </source>
</evidence>
<feature type="region of interest" description="Disordered" evidence="6">
    <location>
        <begin position="1"/>
        <end position="21"/>
    </location>
</feature>
<feature type="coiled-coil region" evidence="5">
    <location>
        <begin position="389"/>
        <end position="459"/>
    </location>
</feature>
<evidence type="ECO:0000313" key="8">
    <source>
        <dbReference type="Proteomes" id="UP000261620"/>
    </source>
</evidence>
<dbReference type="GO" id="GO:0046850">
    <property type="term" value="P:regulation of bone remodeling"/>
    <property type="evidence" value="ECO:0007669"/>
    <property type="project" value="TreeGrafter"/>
</dbReference>
<organism evidence="7 8">
    <name type="scientific">Mola mola</name>
    <name type="common">Ocean sunfish</name>
    <name type="synonym">Tetraodon mola</name>
    <dbReference type="NCBI Taxonomy" id="94237"/>
    <lineage>
        <taxon>Eukaryota</taxon>
        <taxon>Metazoa</taxon>
        <taxon>Chordata</taxon>
        <taxon>Craniata</taxon>
        <taxon>Vertebrata</taxon>
        <taxon>Euteleostomi</taxon>
        <taxon>Actinopterygii</taxon>
        <taxon>Neopterygii</taxon>
        <taxon>Teleostei</taxon>
        <taxon>Neoteleostei</taxon>
        <taxon>Acanthomorphata</taxon>
        <taxon>Eupercaria</taxon>
        <taxon>Tetraodontiformes</taxon>
        <taxon>Molidae</taxon>
        <taxon>Mola</taxon>
    </lineage>
</organism>
<evidence type="ECO:0000256" key="2">
    <source>
        <dbReference type="ARBA" id="ARBA00022692"/>
    </source>
</evidence>
<sequence>MEEEGEEEEENGEEETIRDANRNQRDSHIYCPFPSLSSLSLSCVATLPELLHRWCLARLAKERLRSLRRRQLSIQTQTHPDANPPSLTHTSPLNPVPVPTAVQEALPLTEMTPELEAPIVAQNDGKITVEVKTIPHPSTHTPELSILLEPSRTVTIPSQSFSDIHSSHTLLTPTHRENLPPVDDASLDPVSTPPLQDASIPETQQASSATPIPTVSLPSQPVGSETASPVVVPPVMEQPVQTLPTASKPEDLIPPPTELPTSLPLTDTHTDTLKTDGGEPQRQSVPASQSNGEQGDSVTPTGEPQRVEDAVEEDLLNTNGNGNVHRTATDFYAELQNGGDYNSGAVNGNGVLLNGGAVHGSSQKESVFMRLNNRIKALEMNMSLSSRYLEELSQRYRKQMEEMQKAFNKTIIKLQNTSRIAQEQDQKQTDSIQVLQSQLENVTKLMLNLTATVGQLQREVSDRQSYLVVSLVLCLSLGLLLFLQCCRSSSPSPSIKADALPKSNHYPSPKRCFSSYDDMSLKRRVTCPLVRSKSFHLCSTEVGPDDLYIVEPLRFSPEKKVLSCTSKDSPSETSSCSSLSTNSEESYTSRLPPPAPTYPSAGRCNGHSLPLPSKSRQEKRSVKRRKPRQTELQFPAMPSLQELMKGNKEISMGTIGVTAVTGQL</sequence>
<dbReference type="Ensembl" id="ENSMMOT00000004189.1">
    <property type="protein sequence ID" value="ENSMMOP00000004113.1"/>
    <property type="gene ID" value="ENSMMOG00000003290.1"/>
</dbReference>
<feature type="region of interest" description="Disordered" evidence="6">
    <location>
        <begin position="172"/>
        <end position="306"/>
    </location>
</feature>
<feature type="compositionally biased region" description="Acidic residues" evidence="6">
    <location>
        <begin position="1"/>
        <end position="14"/>
    </location>
</feature>
<feature type="region of interest" description="Disordered" evidence="6">
    <location>
        <begin position="74"/>
        <end position="95"/>
    </location>
</feature>
<feature type="compositionally biased region" description="Polar residues" evidence="6">
    <location>
        <begin position="281"/>
        <end position="302"/>
    </location>
</feature>
<evidence type="ECO:0000256" key="3">
    <source>
        <dbReference type="ARBA" id="ARBA00022989"/>
    </source>
</evidence>